<dbReference type="OrthoDB" id="237393at2"/>
<gene>
    <name evidence="2" type="ORF">D6851_01295</name>
</gene>
<reference evidence="2 3" key="1">
    <citation type="submission" date="2018-09" db="EMBL/GenBank/DDBJ databases">
        <title>Altererythrobacter spongiae sp. nov., isolated from a marine sponge.</title>
        <authorList>
            <person name="Zhuang L."/>
            <person name="Luo L."/>
        </authorList>
    </citation>
    <scope>NUCLEOTIDE SEQUENCE [LARGE SCALE GENOMIC DNA]</scope>
    <source>
        <strain evidence="2 3">HN-Y73</strain>
    </source>
</reference>
<dbReference type="PANTHER" id="PTHR41339:SF1">
    <property type="entry name" value="SECRETED PROTEIN"/>
    <property type="match status" value="1"/>
</dbReference>
<dbReference type="AlphaFoldDB" id="A0A420ER34"/>
<feature type="compositionally biased region" description="Pro residues" evidence="1">
    <location>
        <begin position="26"/>
        <end position="36"/>
    </location>
</feature>
<organism evidence="2 3">
    <name type="scientific">Altericroceibacterium spongiae</name>
    <dbReference type="NCBI Taxonomy" id="2320269"/>
    <lineage>
        <taxon>Bacteria</taxon>
        <taxon>Pseudomonadati</taxon>
        <taxon>Pseudomonadota</taxon>
        <taxon>Alphaproteobacteria</taxon>
        <taxon>Sphingomonadales</taxon>
        <taxon>Erythrobacteraceae</taxon>
        <taxon>Altericroceibacterium</taxon>
    </lineage>
</organism>
<proteinExistence type="predicted"/>
<accession>A0A420ER34</accession>
<evidence type="ECO:0008006" key="4">
    <source>
        <dbReference type="Google" id="ProtNLM"/>
    </source>
</evidence>
<evidence type="ECO:0000313" key="3">
    <source>
        <dbReference type="Proteomes" id="UP000284395"/>
    </source>
</evidence>
<dbReference type="Proteomes" id="UP000284395">
    <property type="component" value="Unassembled WGS sequence"/>
</dbReference>
<protein>
    <recommendedName>
        <fullName evidence="4">Lipoprotein</fullName>
    </recommendedName>
</protein>
<keyword evidence="3" id="KW-1185">Reference proteome</keyword>
<feature type="region of interest" description="Disordered" evidence="1">
    <location>
        <begin position="1"/>
        <end position="56"/>
    </location>
</feature>
<evidence type="ECO:0000313" key="2">
    <source>
        <dbReference type="EMBL" id="RKF23156.1"/>
    </source>
</evidence>
<sequence>MLALSACGPEEISSPGSGGDVIINPSPTPGPTPTPTPGSSGSYTAAESCPDIGDPAGLSDGGVINVPGGTVRSCVLPGTFTVSSSLPQTEDNAKVVYEISGAVNVGDDADADYEDGETPATNVVLTIDPGVVLFGGTGNSYMVVNRGNKINAVGTVDAPIIFTSRQNILGNTSDDVDGQWGGVILLGRAPISDCGATGITGGTAECENQIEGVATGGYFGGDQDADNSGVMKYFQIRYSGFAIAKDNELQSLTTGGTGHNTEIDYFQSFNSSDDGMEFFGGYVNMKHAVVVGASDDSIDTDFGVQANMQYVIAVQRTSTGNGMIEADSSENQLRPPRQDTRIANATFIHQSGSPDAAGLRYRGGADVSLVNTVMNASSNTCLDIDQAETFQSDSDRNDATDPAPDNGAPFFSAVYMQCGTAFTDDGDADKAEAAFGATSNDAFSGGVASNASFTTTLNMTFINGTNENGAASWDPSVFNRNGFTFDNVGYIGAVRDENDTWYQGWTCDSSIADFGSGSNCADSPFN</sequence>
<evidence type="ECO:0000256" key="1">
    <source>
        <dbReference type="SAM" id="MobiDB-lite"/>
    </source>
</evidence>
<dbReference type="PANTHER" id="PTHR41339">
    <property type="entry name" value="LIPL48"/>
    <property type="match status" value="1"/>
</dbReference>
<comment type="caution">
    <text evidence="2">The sequence shown here is derived from an EMBL/GenBank/DDBJ whole genome shotgun (WGS) entry which is preliminary data.</text>
</comment>
<dbReference type="EMBL" id="RAPF01000001">
    <property type="protein sequence ID" value="RKF23156.1"/>
    <property type="molecule type" value="Genomic_DNA"/>
</dbReference>
<name>A0A420ER34_9SPHN</name>